<dbReference type="InterPro" id="IPR001214">
    <property type="entry name" value="SET_dom"/>
</dbReference>
<dbReference type="EMBL" id="OZ021741">
    <property type="protein sequence ID" value="CAK9325793.1"/>
    <property type="molecule type" value="Genomic_DNA"/>
</dbReference>
<name>A0ABP0Z1Z8_9ROSI</name>
<accession>A0ABP0Z1Z8</accession>
<organism evidence="5 6">
    <name type="scientific">Citrullus colocynthis</name>
    <name type="common">colocynth</name>
    <dbReference type="NCBI Taxonomy" id="252529"/>
    <lineage>
        <taxon>Eukaryota</taxon>
        <taxon>Viridiplantae</taxon>
        <taxon>Streptophyta</taxon>
        <taxon>Embryophyta</taxon>
        <taxon>Tracheophyta</taxon>
        <taxon>Spermatophyta</taxon>
        <taxon>Magnoliopsida</taxon>
        <taxon>eudicotyledons</taxon>
        <taxon>Gunneridae</taxon>
        <taxon>Pentapetalae</taxon>
        <taxon>rosids</taxon>
        <taxon>fabids</taxon>
        <taxon>Cucurbitales</taxon>
        <taxon>Cucurbitaceae</taxon>
        <taxon>Benincaseae</taxon>
        <taxon>Citrullus</taxon>
    </lineage>
</organism>
<dbReference type="PROSITE" id="PS50280">
    <property type="entry name" value="SET"/>
    <property type="match status" value="1"/>
</dbReference>
<dbReference type="InterPro" id="IPR036464">
    <property type="entry name" value="Rubisco_LSMT_subst-bd_sf"/>
</dbReference>
<evidence type="ECO:0000259" key="4">
    <source>
        <dbReference type="PROSITE" id="PS50280"/>
    </source>
</evidence>
<dbReference type="SUPFAM" id="SSF82199">
    <property type="entry name" value="SET domain"/>
    <property type="match status" value="1"/>
</dbReference>
<reference evidence="5 6" key="1">
    <citation type="submission" date="2024-03" db="EMBL/GenBank/DDBJ databases">
        <authorList>
            <person name="Gkanogiannis A."/>
            <person name="Becerra Lopez-Lavalle L."/>
        </authorList>
    </citation>
    <scope>NUCLEOTIDE SEQUENCE [LARGE SCALE GENOMIC DNA]</scope>
</reference>
<sequence>MSRALKKLLLQILPLKFHSLPSPPSSTSSLHFCCVAMEIDNQHSSSDEAGDVNDCLIFLALDQNDRLFNKRKNLLERQGFKSENRIYLKCSMCPEEVDTVLKELVQIARIIHLNEPEMYFGENDECTPVDFYSPRNEVEAFSTIISLVDIFLSSCKPVQFNVLQELRKAAIHMIHEYGDVYSMDAKTLEDRCGKENRLLQWGESNGVRTSLEIAYVEGAGRGTIAKEDLEVGDTVLEIPLAIIISEELVQKSTMYPILSKVEGMLSETMMLLWSMKEKHIADSEFKNYFDTLPEAFNTGLSFGVGAMMTLDGTLLFDELMQAKEHLREQYNELFPALCNNHPDVFPEEFYSWEQFLWACELWYSNSLKIMFSDGKLRTCLVPIAGFLNHSLHPHILHYGKVDSDTNSLKFCLSRPCRAGEECYLSYGNYSGSHLVTFYGFLPEGDNVNDVIPLDIDFGDDSNNITSDWSTHMVRGTWLSKNQGIFHYGLPSPLLECFRKAQCPGLHTNRKLQGSLENEMEVLDELLSIFSGMMENLEDENEDRRSTEWDIKLALSYKDVQRKIVSSCLTSCHAGRKRVEFALCECMEEDARG</sequence>
<evidence type="ECO:0000313" key="5">
    <source>
        <dbReference type="EMBL" id="CAK9325793.1"/>
    </source>
</evidence>
<dbReference type="Gene3D" id="3.90.1410.10">
    <property type="entry name" value="set domain protein methyltransferase, domain 1"/>
    <property type="match status" value="1"/>
</dbReference>
<feature type="domain" description="SET" evidence="4">
    <location>
        <begin position="209"/>
        <end position="427"/>
    </location>
</feature>
<keyword evidence="1" id="KW-0489">Methyltransferase</keyword>
<keyword evidence="3" id="KW-0949">S-adenosyl-L-methionine</keyword>
<protein>
    <recommendedName>
        <fullName evidence="4">SET domain-containing protein</fullName>
    </recommendedName>
</protein>
<dbReference type="PANTHER" id="PTHR13271:SF103">
    <property type="entry name" value="N-METHYLTRANSFERASE DOMAIN AND SET DOMAIN CONTAINING PROTEIN-RELATED"/>
    <property type="match status" value="1"/>
</dbReference>
<evidence type="ECO:0000313" key="6">
    <source>
        <dbReference type="Proteomes" id="UP001642487"/>
    </source>
</evidence>
<dbReference type="Pfam" id="PF00856">
    <property type="entry name" value="SET"/>
    <property type="match status" value="1"/>
</dbReference>
<proteinExistence type="predicted"/>
<dbReference type="InterPro" id="IPR050600">
    <property type="entry name" value="SETD3_SETD6_MTase"/>
</dbReference>
<dbReference type="CDD" id="cd10527">
    <property type="entry name" value="SET_LSMT"/>
    <property type="match status" value="1"/>
</dbReference>
<dbReference type="Gene3D" id="3.90.1420.10">
    <property type="entry name" value="Rubisco LSMT, substrate-binding domain"/>
    <property type="match status" value="1"/>
</dbReference>
<dbReference type="InterPro" id="IPR046341">
    <property type="entry name" value="SET_dom_sf"/>
</dbReference>
<dbReference type="PANTHER" id="PTHR13271">
    <property type="entry name" value="UNCHARACTERIZED PUTATIVE METHYLTRANSFERASE"/>
    <property type="match status" value="1"/>
</dbReference>
<keyword evidence="2" id="KW-0808">Transferase</keyword>
<evidence type="ECO:0000256" key="2">
    <source>
        <dbReference type="ARBA" id="ARBA00022679"/>
    </source>
</evidence>
<keyword evidence="6" id="KW-1185">Reference proteome</keyword>
<dbReference type="Proteomes" id="UP001642487">
    <property type="component" value="Chromosome 7"/>
</dbReference>
<evidence type="ECO:0000256" key="3">
    <source>
        <dbReference type="ARBA" id="ARBA00022691"/>
    </source>
</evidence>
<evidence type="ECO:0000256" key="1">
    <source>
        <dbReference type="ARBA" id="ARBA00022603"/>
    </source>
</evidence>
<gene>
    <name evidence="5" type="ORF">CITCOLO1_LOCUS18063</name>
</gene>